<evidence type="ECO:0000313" key="2">
    <source>
        <dbReference type="Proteomes" id="UP001432059"/>
    </source>
</evidence>
<proteinExistence type="predicted"/>
<organism evidence="1 2">
    <name type="scientific">Bergeyella porcorum</name>
    <dbReference type="NCBI Taxonomy" id="1735111"/>
    <lineage>
        <taxon>Bacteria</taxon>
        <taxon>Pseudomonadati</taxon>
        <taxon>Bacteroidota</taxon>
        <taxon>Flavobacteriia</taxon>
        <taxon>Flavobacteriales</taxon>
        <taxon>Weeksellaceae</taxon>
        <taxon>Bergeyella</taxon>
    </lineage>
</organism>
<name>A0AAU0EYV1_9FLAO</name>
<reference evidence="1" key="1">
    <citation type="submission" date="2023-10" db="EMBL/GenBank/DDBJ databases">
        <title>Characterization and whole genome sequencing of a novel strain of Bergeyella porcorum QD2021 isolated from pig.</title>
        <authorList>
            <person name="Liu G."/>
            <person name="Chen C."/>
            <person name="Han X."/>
        </authorList>
    </citation>
    <scope>NUCLEOTIDE SEQUENCE</scope>
    <source>
        <strain evidence="1">QD2021</strain>
    </source>
</reference>
<keyword evidence="2" id="KW-1185">Reference proteome</keyword>
<dbReference type="KEGG" id="bpor:BPO_0825"/>
<protein>
    <submittedName>
        <fullName evidence="1">Uncharacterized protein</fullName>
    </submittedName>
</protein>
<dbReference type="EMBL" id="CP136426">
    <property type="protein sequence ID" value="WOC51472.1"/>
    <property type="molecule type" value="Genomic_DNA"/>
</dbReference>
<accession>A0AAU0EYV1</accession>
<sequence length="45" mass="5212">MELLKSKNLSRKAQVFVYSFFTERRKGKPSISSNLSALYPSNPQY</sequence>
<dbReference type="AlphaFoldDB" id="A0AAU0EYV1"/>
<gene>
    <name evidence="1" type="ORF">BPO_0825</name>
</gene>
<evidence type="ECO:0000313" key="1">
    <source>
        <dbReference type="EMBL" id="WOC51472.1"/>
    </source>
</evidence>
<dbReference type="Proteomes" id="UP001432059">
    <property type="component" value="Chromosome"/>
</dbReference>